<gene>
    <name evidence="9" type="ORF">DPQ25_05025</name>
</gene>
<evidence type="ECO:0000256" key="6">
    <source>
        <dbReference type="ARBA" id="ARBA00022989"/>
    </source>
</evidence>
<reference evidence="9 10" key="1">
    <citation type="submission" date="2018-06" db="EMBL/GenBank/DDBJ databases">
        <title>Noncontiguous genome sequence of Ruminococcaceae bacterium ASD2818.</title>
        <authorList>
            <person name="Chaplin A.V."/>
            <person name="Sokolova S.R."/>
            <person name="Kochetkova T.O."/>
            <person name="Goltsov A.Y."/>
            <person name="Trofimov D.Y."/>
            <person name="Efimov B.A."/>
        </authorList>
    </citation>
    <scope>NUCLEOTIDE SEQUENCE [LARGE SCALE GENOMIC DNA]</scope>
    <source>
        <strain evidence="9 10">ASD2818</strain>
    </source>
</reference>
<feature type="transmembrane region" description="Helical" evidence="8">
    <location>
        <begin position="68"/>
        <end position="91"/>
    </location>
</feature>
<evidence type="ECO:0000256" key="2">
    <source>
        <dbReference type="ARBA" id="ARBA00010145"/>
    </source>
</evidence>
<evidence type="ECO:0000256" key="4">
    <source>
        <dbReference type="ARBA" id="ARBA00022475"/>
    </source>
</evidence>
<dbReference type="InterPro" id="IPR004776">
    <property type="entry name" value="Mem_transp_PIN-like"/>
</dbReference>
<dbReference type="AlphaFoldDB" id="A0A328UDU9"/>
<evidence type="ECO:0000256" key="5">
    <source>
        <dbReference type="ARBA" id="ARBA00022692"/>
    </source>
</evidence>
<name>A0A328UDU9_9FIRM</name>
<keyword evidence="6 8" id="KW-1133">Transmembrane helix</keyword>
<keyword evidence="7 8" id="KW-0472">Membrane</keyword>
<proteinExistence type="inferred from homology"/>
<dbReference type="EMBL" id="QLYR01000002">
    <property type="protein sequence ID" value="RAQ29668.1"/>
    <property type="molecule type" value="Genomic_DNA"/>
</dbReference>
<protein>
    <recommendedName>
        <fullName evidence="11">AEC family transporter</fullName>
    </recommendedName>
</protein>
<dbReference type="InterPro" id="IPR038770">
    <property type="entry name" value="Na+/solute_symporter_sf"/>
</dbReference>
<organism evidence="9 10">
    <name type="scientific">Hydrogeniiclostridium mannosilyticum</name>
    <dbReference type="NCBI Taxonomy" id="2764322"/>
    <lineage>
        <taxon>Bacteria</taxon>
        <taxon>Bacillati</taxon>
        <taxon>Bacillota</taxon>
        <taxon>Clostridia</taxon>
        <taxon>Eubacteriales</taxon>
        <taxon>Acutalibacteraceae</taxon>
        <taxon>Hydrogeniiclostridium</taxon>
    </lineage>
</organism>
<evidence type="ECO:0000256" key="7">
    <source>
        <dbReference type="ARBA" id="ARBA00023136"/>
    </source>
</evidence>
<comment type="subcellular location">
    <subcellularLocation>
        <location evidence="1">Cell membrane</location>
        <topology evidence="1">Multi-pass membrane protein</topology>
    </subcellularLocation>
</comment>
<dbReference type="Pfam" id="PF03547">
    <property type="entry name" value="Mem_trans"/>
    <property type="match status" value="1"/>
</dbReference>
<keyword evidence="10" id="KW-1185">Reference proteome</keyword>
<evidence type="ECO:0000256" key="3">
    <source>
        <dbReference type="ARBA" id="ARBA00022448"/>
    </source>
</evidence>
<dbReference type="RefSeq" id="WP_112332098.1">
    <property type="nucleotide sequence ID" value="NZ_JADPHD010000008.1"/>
</dbReference>
<feature type="transmembrane region" description="Helical" evidence="8">
    <location>
        <begin position="127"/>
        <end position="149"/>
    </location>
</feature>
<dbReference type="GO" id="GO:0005886">
    <property type="term" value="C:plasma membrane"/>
    <property type="evidence" value="ECO:0007669"/>
    <property type="project" value="UniProtKB-SubCell"/>
</dbReference>
<evidence type="ECO:0000313" key="9">
    <source>
        <dbReference type="EMBL" id="RAQ29668.1"/>
    </source>
</evidence>
<feature type="transmembrane region" description="Helical" evidence="8">
    <location>
        <begin position="45"/>
        <end position="62"/>
    </location>
</feature>
<evidence type="ECO:0000313" key="10">
    <source>
        <dbReference type="Proteomes" id="UP000249377"/>
    </source>
</evidence>
<evidence type="ECO:0000256" key="1">
    <source>
        <dbReference type="ARBA" id="ARBA00004651"/>
    </source>
</evidence>
<feature type="transmembrane region" description="Helical" evidence="8">
    <location>
        <begin position="260"/>
        <end position="279"/>
    </location>
</feature>
<evidence type="ECO:0000256" key="8">
    <source>
        <dbReference type="SAM" id="Phobius"/>
    </source>
</evidence>
<keyword evidence="4" id="KW-1003">Cell membrane</keyword>
<feature type="transmembrane region" description="Helical" evidence="8">
    <location>
        <begin position="286"/>
        <end position="310"/>
    </location>
</feature>
<feature type="transmembrane region" description="Helical" evidence="8">
    <location>
        <begin position="231"/>
        <end position="254"/>
    </location>
</feature>
<dbReference type="Proteomes" id="UP000249377">
    <property type="component" value="Unassembled WGS sequence"/>
</dbReference>
<dbReference type="GO" id="GO:0055085">
    <property type="term" value="P:transmembrane transport"/>
    <property type="evidence" value="ECO:0007669"/>
    <property type="project" value="InterPro"/>
</dbReference>
<keyword evidence="5 8" id="KW-0812">Transmembrane</keyword>
<dbReference type="PANTHER" id="PTHR36838:SF4">
    <property type="entry name" value="AUXIN EFFLUX CARRIER FAMILY PROTEIN"/>
    <property type="match status" value="1"/>
</dbReference>
<comment type="similarity">
    <text evidence="2">Belongs to the auxin efflux carrier (TC 2.A.69) family.</text>
</comment>
<dbReference type="PANTHER" id="PTHR36838">
    <property type="entry name" value="AUXIN EFFLUX CARRIER FAMILY PROTEIN"/>
    <property type="match status" value="1"/>
</dbReference>
<feature type="transmembrane region" description="Helical" evidence="8">
    <location>
        <begin position="6"/>
        <end position="24"/>
    </location>
</feature>
<comment type="caution">
    <text evidence="9">The sequence shown here is derived from an EMBL/GenBank/DDBJ whole genome shotgun (WGS) entry which is preliminary data.</text>
</comment>
<dbReference type="Gene3D" id="1.20.1530.20">
    <property type="match status" value="1"/>
</dbReference>
<feature type="transmembrane region" description="Helical" evidence="8">
    <location>
        <begin position="103"/>
        <end position="121"/>
    </location>
</feature>
<feature type="transmembrane region" description="Helical" evidence="8">
    <location>
        <begin position="170"/>
        <end position="188"/>
    </location>
</feature>
<sequence>MEDFIYSLNATMPIFLVMAAGYFLRRIGLLNENFVTVANRFNFKVTLPILLFMQISAMDLQADFDPLYFFFCIGATLASILAIWLLSARLVKDRTQVGSFIQGAYRGSAAVLGVAFIQNIYGNAGLAPLMIVAAVPLYNIFAVIILTIYGEHPAGPQNSRGSIKRTLLNIVRNPIIIGIAAGVPFSLLHLRLPAMLDKTLASFADMSTPIALVAIGAGFEGGKALARLKPTLAAALIKLAVQPAVFLPIAIALGFRGQELVALLIMLGAPTTVSSYIMAKNMGNDGVLASSIIVATTVLSSITVTAWIFLLRSAGVL</sequence>
<evidence type="ECO:0008006" key="11">
    <source>
        <dbReference type="Google" id="ProtNLM"/>
    </source>
</evidence>
<keyword evidence="3" id="KW-0813">Transport</keyword>
<accession>A0A328UDU9</accession>